<accession>A0A9Q9V3J0</accession>
<evidence type="ECO:0000256" key="1">
    <source>
        <dbReference type="SAM" id="MobiDB-lite"/>
    </source>
</evidence>
<dbReference type="InterPro" id="IPR001811">
    <property type="entry name" value="Chemokine_IL8-like_dom"/>
</dbReference>
<sequence length="126" mass="13956">MNQVVLTLLCALVFGVTLTHSAGQAGGLSQRCLCITNLTKAVKPRWIHAVEMFPPSPSCSKTEIILTVIAKGKGKGKEVNKRLKVCLDPNEWQGQRLLKGKGKPNKKQRNRGRKEKIKKFDNKGGY</sequence>
<proteinExistence type="predicted"/>
<dbReference type="OrthoDB" id="8872899at2759"/>
<organism evidence="4">
    <name type="scientific">Cyprinus carpio</name>
    <name type="common">Common carp</name>
    <dbReference type="NCBI Taxonomy" id="7962"/>
    <lineage>
        <taxon>Eukaryota</taxon>
        <taxon>Metazoa</taxon>
        <taxon>Chordata</taxon>
        <taxon>Craniata</taxon>
        <taxon>Vertebrata</taxon>
        <taxon>Euteleostomi</taxon>
        <taxon>Actinopterygii</taxon>
        <taxon>Neopterygii</taxon>
        <taxon>Teleostei</taxon>
        <taxon>Ostariophysi</taxon>
        <taxon>Cypriniformes</taxon>
        <taxon>Cyprinidae</taxon>
        <taxon>Cyprininae</taxon>
        <taxon>Cyprinus</taxon>
    </lineage>
</organism>
<dbReference type="KEGG" id="ccar:109063002"/>
<dbReference type="GO" id="GO:0008009">
    <property type="term" value="F:chemokine activity"/>
    <property type="evidence" value="ECO:0007669"/>
    <property type="project" value="InterPro"/>
</dbReference>
<feature type="region of interest" description="Disordered" evidence="1">
    <location>
        <begin position="96"/>
        <end position="126"/>
    </location>
</feature>
<dbReference type="GO" id="GO:0006955">
    <property type="term" value="P:immune response"/>
    <property type="evidence" value="ECO:0007669"/>
    <property type="project" value="InterPro"/>
</dbReference>
<reference evidence="4" key="1">
    <citation type="submission" date="2025-08" db="UniProtKB">
        <authorList>
            <consortium name="RefSeq"/>
        </authorList>
    </citation>
    <scope>IDENTIFICATION</scope>
    <source>
        <tissue evidence="4">Muscle</tissue>
    </source>
</reference>
<feature type="domain" description="Chemokine interleukin-8-like" evidence="3">
    <location>
        <begin position="29"/>
        <end position="101"/>
    </location>
</feature>
<evidence type="ECO:0000313" key="4">
    <source>
        <dbReference type="RefSeq" id="XP_018935632.2"/>
    </source>
</evidence>
<feature type="compositionally biased region" description="Basic residues" evidence="1">
    <location>
        <begin position="98"/>
        <end position="117"/>
    </location>
</feature>
<dbReference type="Proteomes" id="UP001155660">
    <property type="component" value="Chromosome B5"/>
</dbReference>
<dbReference type="RefSeq" id="XP_018935632.2">
    <property type="nucleotide sequence ID" value="XM_019080087.2"/>
</dbReference>
<evidence type="ECO:0000259" key="3">
    <source>
        <dbReference type="SMART" id="SM00199"/>
    </source>
</evidence>
<dbReference type="SMART" id="SM00199">
    <property type="entry name" value="SCY"/>
    <property type="match status" value="1"/>
</dbReference>
<feature type="chain" id="PRO_5040477203" evidence="2">
    <location>
        <begin position="22"/>
        <end position="126"/>
    </location>
</feature>
<evidence type="ECO:0000256" key="2">
    <source>
        <dbReference type="SAM" id="SignalP"/>
    </source>
</evidence>
<dbReference type="Pfam" id="PF00048">
    <property type="entry name" value="IL8"/>
    <property type="match status" value="1"/>
</dbReference>
<dbReference type="GO" id="GO:0005576">
    <property type="term" value="C:extracellular region"/>
    <property type="evidence" value="ECO:0007669"/>
    <property type="project" value="InterPro"/>
</dbReference>
<feature type="signal peptide" evidence="2">
    <location>
        <begin position="1"/>
        <end position="21"/>
    </location>
</feature>
<keyword evidence="2" id="KW-0732">Signal</keyword>
<protein>
    <submittedName>
        <fullName evidence="4">C-X-C motif chemokine 10-like</fullName>
    </submittedName>
</protein>
<dbReference type="AlphaFoldDB" id="A0A9Q9V3J0"/>
<dbReference type="GeneID" id="109063002"/>
<gene>
    <name evidence="4" type="primary">LOC109063002</name>
</gene>
<name>A0A9Q9V3J0_CYPCA</name>